<sequence length="130" mass="15536">MVVCWFMLVRITEILNSVYDRFTLDWNARTPEDWKDIDFMSKPQYFRHTDKVVDPVTSLGKVNLEERNTEEDINIVSNQDELLQLSFEKILQERPRRENMIGEFQKSPYISRPIDIDKPRLTKAEEELAK</sequence>
<dbReference type="EMBL" id="JAUIZM010000008">
    <property type="protein sequence ID" value="KAK1369892.1"/>
    <property type="molecule type" value="Genomic_DNA"/>
</dbReference>
<dbReference type="AlphaFoldDB" id="A0AAD8HMB1"/>
<comment type="caution">
    <text evidence="1">The sequence shown here is derived from an EMBL/GenBank/DDBJ whole genome shotgun (WGS) entry which is preliminary data.</text>
</comment>
<reference evidence="1" key="1">
    <citation type="submission" date="2023-02" db="EMBL/GenBank/DDBJ databases">
        <title>Genome of toxic invasive species Heracleum sosnowskyi carries increased number of genes despite the absence of recent whole-genome duplications.</title>
        <authorList>
            <person name="Schelkunov M."/>
            <person name="Shtratnikova V."/>
            <person name="Makarenko M."/>
            <person name="Klepikova A."/>
            <person name="Omelchenko D."/>
            <person name="Novikova G."/>
            <person name="Obukhova E."/>
            <person name="Bogdanov V."/>
            <person name="Penin A."/>
            <person name="Logacheva M."/>
        </authorList>
    </citation>
    <scope>NUCLEOTIDE SEQUENCE</scope>
    <source>
        <strain evidence="1">Hsosn_3</strain>
        <tissue evidence="1">Leaf</tissue>
    </source>
</reference>
<reference evidence="1" key="2">
    <citation type="submission" date="2023-05" db="EMBL/GenBank/DDBJ databases">
        <authorList>
            <person name="Schelkunov M.I."/>
        </authorList>
    </citation>
    <scope>NUCLEOTIDE SEQUENCE</scope>
    <source>
        <strain evidence="1">Hsosn_3</strain>
        <tissue evidence="1">Leaf</tissue>
    </source>
</reference>
<proteinExistence type="predicted"/>
<evidence type="ECO:0000313" key="1">
    <source>
        <dbReference type="EMBL" id="KAK1369892.1"/>
    </source>
</evidence>
<organism evidence="1 2">
    <name type="scientific">Heracleum sosnowskyi</name>
    <dbReference type="NCBI Taxonomy" id="360622"/>
    <lineage>
        <taxon>Eukaryota</taxon>
        <taxon>Viridiplantae</taxon>
        <taxon>Streptophyta</taxon>
        <taxon>Embryophyta</taxon>
        <taxon>Tracheophyta</taxon>
        <taxon>Spermatophyta</taxon>
        <taxon>Magnoliopsida</taxon>
        <taxon>eudicotyledons</taxon>
        <taxon>Gunneridae</taxon>
        <taxon>Pentapetalae</taxon>
        <taxon>asterids</taxon>
        <taxon>campanulids</taxon>
        <taxon>Apiales</taxon>
        <taxon>Apiaceae</taxon>
        <taxon>Apioideae</taxon>
        <taxon>apioid superclade</taxon>
        <taxon>Tordylieae</taxon>
        <taxon>Tordyliinae</taxon>
        <taxon>Heracleum</taxon>
    </lineage>
</organism>
<dbReference type="Proteomes" id="UP001237642">
    <property type="component" value="Unassembled WGS sequence"/>
</dbReference>
<evidence type="ECO:0000313" key="2">
    <source>
        <dbReference type="Proteomes" id="UP001237642"/>
    </source>
</evidence>
<keyword evidence="2" id="KW-1185">Reference proteome</keyword>
<protein>
    <submittedName>
        <fullName evidence="1">Uncharacterized protein</fullName>
    </submittedName>
</protein>
<gene>
    <name evidence="1" type="ORF">POM88_035984</name>
</gene>
<name>A0AAD8HMB1_9APIA</name>
<accession>A0AAD8HMB1</accession>